<protein>
    <submittedName>
        <fullName evidence="3">Uncharacterized protein</fullName>
    </submittedName>
</protein>
<feature type="compositionally biased region" description="Polar residues" evidence="1">
    <location>
        <begin position="83"/>
        <end position="97"/>
    </location>
</feature>
<feature type="signal peptide" evidence="2">
    <location>
        <begin position="1"/>
        <end position="18"/>
    </location>
</feature>
<sequence length="114" mass="11822">MKLQALVLALGPLAGVLASPVAGPHVQAADSGGASNNKIEDLVKYNTESTDSGGASNNKRLLSRDTQSTNSGGGSYNKRLLNRDTQSTNSGGASYNKSLYPYAVHIPALCSELK</sequence>
<organism evidence="3 4">
    <name type="scientific">[Torrubiella] hemipterigena</name>
    <dbReference type="NCBI Taxonomy" id="1531966"/>
    <lineage>
        <taxon>Eukaryota</taxon>
        <taxon>Fungi</taxon>
        <taxon>Dikarya</taxon>
        <taxon>Ascomycota</taxon>
        <taxon>Pezizomycotina</taxon>
        <taxon>Sordariomycetes</taxon>
        <taxon>Hypocreomycetidae</taxon>
        <taxon>Hypocreales</taxon>
        <taxon>Clavicipitaceae</taxon>
        <taxon>Clavicipitaceae incertae sedis</taxon>
        <taxon>'Torrubiella' clade</taxon>
    </lineage>
</organism>
<feature type="chain" id="PRO_5001990255" evidence="2">
    <location>
        <begin position="19"/>
        <end position="114"/>
    </location>
</feature>
<evidence type="ECO:0000313" key="3">
    <source>
        <dbReference type="EMBL" id="CEJ92752.1"/>
    </source>
</evidence>
<evidence type="ECO:0000313" key="4">
    <source>
        <dbReference type="Proteomes" id="UP000039046"/>
    </source>
</evidence>
<evidence type="ECO:0000256" key="1">
    <source>
        <dbReference type="SAM" id="MobiDB-lite"/>
    </source>
</evidence>
<gene>
    <name evidence="3" type="ORF">VHEMI08384</name>
</gene>
<accession>A0A0A1TPM8</accession>
<dbReference type="Proteomes" id="UP000039046">
    <property type="component" value="Unassembled WGS sequence"/>
</dbReference>
<keyword evidence="2" id="KW-0732">Signal</keyword>
<name>A0A0A1TPM8_9HYPO</name>
<evidence type="ECO:0000256" key="2">
    <source>
        <dbReference type="SAM" id="SignalP"/>
    </source>
</evidence>
<dbReference type="AlphaFoldDB" id="A0A0A1TPM8"/>
<reference evidence="3 4" key="1">
    <citation type="journal article" date="2015" name="Genome Announc.">
        <title>Draft Genome Sequence and Gene Annotation of the Entomopathogenic Fungus Verticillium hemipterigenum.</title>
        <authorList>
            <person name="Horn F."/>
            <person name="Habel A."/>
            <person name="Scharf D.H."/>
            <person name="Dworschak J."/>
            <person name="Brakhage A.A."/>
            <person name="Guthke R."/>
            <person name="Hertweck C."/>
            <person name="Linde J."/>
        </authorList>
    </citation>
    <scope>NUCLEOTIDE SEQUENCE [LARGE SCALE GENOMIC DNA]</scope>
</reference>
<dbReference type="EMBL" id="CDHN01000005">
    <property type="protein sequence ID" value="CEJ92752.1"/>
    <property type="molecule type" value="Genomic_DNA"/>
</dbReference>
<proteinExistence type="predicted"/>
<dbReference type="HOGENOM" id="CLU_2348172_0_0_1"/>
<feature type="region of interest" description="Disordered" evidence="1">
    <location>
        <begin position="45"/>
        <end position="97"/>
    </location>
</feature>
<feature type="compositionally biased region" description="Polar residues" evidence="1">
    <location>
        <begin position="46"/>
        <end position="70"/>
    </location>
</feature>
<keyword evidence="4" id="KW-1185">Reference proteome</keyword>